<evidence type="ECO:0000256" key="2">
    <source>
        <dbReference type="ARBA" id="ARBA00022475"/>
    </source>
</evidence>
<dbReference type="Pfam" id="PF00001">
    <property type="entry name" value="7tm_1"/>
    <property type="match status" value="1"/>
</dbReference>
<dbReference type="Gene3D" id="1.20.1070.10">
    <property type="entry name" value="Rhodopsin 7-helix transmembrane proteins"/>
    <property type="match status" value="1"/>
</dbReference>
<dbReference type="FunFam" id="1.20.1070.10:FF:000109">
    <property type="entry name" value="Leukotriene B4 receptor"/>
    <property type="match status" value="1"/>
</dbReference>
<keyword evidence="6 11" id="KW-0472">Membrane</keyword>
<dbReference type="Proteomes" id="UP001529510">
    <property type="component" value="Unassembled WGS sequence"/>
</dbReference>
<evidence type="ECO:0000256" key="4">
    <source>
        <dbReference type="ARBA" id="ARBA00022989"/>
    </source>
</evidence>
<organism evidence="13 14">
    <name type="scientific">Cirrhinus mrigala</name>
    <name type="common">Mrigala</name>
    <dbReference type="NCBI Taxonomy" id="683832"/>
    <lineage>
        <taxon>Eukaryota</taxon>
        <taxon>Metazoa</taxon>
        <taxon>Chordata</taxon>
        <taxon>Craniata</taxon>
        <taxon>Vertebrata</taxon>
        <taxon>Euteleostomi</taxon>
        <taxon>Actinopterygii</taxon>
        <taxon>Neopterygii</taxon>
        <taxon>Teleostei</taxon>
        <taxon>Ostariophysi</taxon>
        <taxon>Cypriniformes</taxon>
        <taxon>Cyprinidae</taxon>
        <taxon>Labeoninae</taxon>
        <taxon>Labeonini</taxon>
        <taxon>Cirrhinus</taxon>
    </lineage>
</organism>
<feature type="transmembrane region" description="Helical" evidence="11">
    <location>
        <begin position="223"/>
        <end position="246"/>
    </location>
</feature>
<keyword evidence="2" id="KW-1003">Cell membrane</keyword>
<feature type="transmembrane region" description="Helical" evidence="11">
    <location>
        <begin position="20"/>
        <end position="48"/>
    </location>
</feature>
<dbReference type="InterPro" id="IPR050119">
    <property type="entry name" value="CCR1-9-like"/>
</dbReference>
<protein>
    <recommendedName>
        <fullName evidence="12">G-protein coupled receptors family 1 profile domain-containing protein</fullName>
    </recommendedName>
</protein>
<feature type="transmembrane region" description="Helical" evidence="11">
    <location>
        <begin position="95"/>
        <end position="116"/>
    </location>
</feature>
<dbReference type="GO" id="GO:0004974">
    <property type="term" value="F:leukotriene receptor activity"/>
    <property type="evidence" value="ECO:0007669"/>
    <property type="project" value="UniProtKB-ARBA"/>
</dbReference>
<dbReference type="InterPro" id="IPR000276">
    <property type="entry name" value="GPCR_Rhodpsn"/>
</dbReference>
<evidence type="ECO:0000256" key="8">
    <source>
        <dbReference type="ARBA" id="ARBA00023180"/>
    </source>
</evidence>
<dbReference type="SUPFAM" id="SSF81321">
    <property type="entry name" value="Family A G protein-coupled receptor-like"/>
    <property type="match status" value="1"/>
</dbReference>
<keyword evidence="14" id="KW-1185">Reference proteome</keyword>
<reference evidence="13 14" key="1">
    <citation type="submission" date="2024-05" db="EMBL/GenBank/DDBJ databases">
        <title>Genome sequencing and assembly of Indian major carp, Cirrhinus mrigala (Hamilton, 1822).</title>
        <authorList>
            <person name="Mohindra V."/>
            <person name="Chowdhury L.M."/>
            <person name="Lal K."/>
            <person name="Jena J.K."/>
        </authorList>
    </citation>
    <scope>NUCLEOTIDE SEQUENCE [LARGE SCALE GENOMIC DNA]</scope>
    <source>
        <strain evidence="13">CM1030</strain>
        <tissue evidence="13">Blood</tissue>
    </source>
</reference>
<comment type="similarity">
    <text evidence="10">Belongs to the G-protein coupled receptor 1 family.</text>
</comment>
<evidence type="ECO:0000256" key="1">
    <source>
        <dbReference type="ARBA" id="ARBA00004651"/>
    </source>
</evidence>
<feature type="domain" description="G-protein coupled receptors family 1 profile" evidence="12">
    <location>
        <begin position="39"/>
        <end position="285"/>
    </location>
</feature>
<evidence type="ECO:0000256" key="10">
    <source>
        <dbReference type="RuleBase" id="RU000688"/>
    </source>
</evidence>
<feature type="transmembrane region" description="Helical" evidence="11">
    <location>
        <begin position="191"/>
        <end position="211"/>
    </location>
</feature>
<evidence type="ECO:0000256" key="5">
    <source>
        <dbReference type="ARBA" id="ARBA00023040"/>
    </source>
</evidence>
<dbReference type="PANTHER" id="PTHR10489">
    <property type="entry name" value="CELL ADHESION MOLECULE"/>
    <property type="match status" value="1"/>
</dbReference>
<sequence length="361" mass="40020">MNRSTFYSNNDTVLDSLSSAGNTIACVILGVCFLVGTPGNLLVVWIILKHVKQRSHAVLLILHLAAADLLVLITLPLWIYSLAHSWVFGEAACKAMAYIINACMFSSVFIITIMSVERFLAVRYPLKMLYWKNGMSMSGILAVTWTLSFIFGIPVILTQNLDGDDDGVKLCFYREYSSISFEVFCMCLETLLGFVFPFLTLAICYCQVAALLRKVRFRIKKSLFLICGVLVAFILCWLPYHILNVVRTVIFLVGQSDEESEMPNSVVFISGALAFISSSVNPVLYVFASKNFHGTVSGLSSTNAANDRRLLTGFWTAGCKILKIHVVNRGISQISDPLVTLVTPSLFLPECFIVFTCVCSD</sequence>
<keyword evidence="8" id="KW-0325">Glycoprotein</keyword>
<dbReference type="InterPro" id="IPR017452">
    <property type="entry name" value="GPCR_Rhodpsn_7TM"/>
</dbReference>
<keyword evidence="7 10" id="KW-0675">Receptor</keyword>
<dbReference type="PROSITE" id="PS50262">
    <property type="entry name" value="G_PROTEIN_RECEP_F1_2"/>
    <property type="match status" value="1"/>
</dbReference>
<feature type="transmembrane region" description="Helical" evidence="11">
    <location>
        <begin position="137"/>
        <end position="157"/>
    </location>
</feature>
<evidence type="ECO:0000256" key="7">
    <source>
        <dbReference type="ARBA" id="ARBA00023170"/>
    </source>
</evidence>
<accession>A0ABD0QRB5</accession>
<keyword evidence="5 10" id="KW-0297">G-protein coupled receptor</keyword>
<gene>
    <name evidence="13" type="ORF">M9458_015374</name>
</gene>
<evidence type="ECO:0000256" key="6">
    <source>
        <dbReference type="ARBA" id="ARBA00023136"/>
    </source>
</evidence>
<proteinExistence type="inferred from homology"/>
<dbReference type="AlphaFoldDB" id="A0ABD0QRB5"/>
<dbReference type="GO" id="GO:0005886">
    <property type="term" value="C:plasma membrane"/>
    <property type="evidence" value="ECO:0007669"/>
    <property type="project" value="UniProtKB-SubCell"/>
</dbReference>
<feature type="transmembrane region" description="Helical" evidence="11">
    <location>
        <begin position="60"/>
        <end position="83"/>
    </location>
</feature>
<evidence type="ECO:0000313" key="14">
    <source>
        <dbReference type="Proteomes" id="UP001529510"/>
    </source>
</evidence>
<dbReference type="EMBL" id="JAMKFB020000007">
    <property type="protein sequence ID" value="KAL0188275.1"/>
    <property type="molecule type" value="Genomic_DNA"/>
</dbReference>
<feature type="transmembrane region" description="Helical" evidence="11">
    <location>
        <begin position="266"/>
        <end position="287"/>
    </location>
</feature>
<keyword evidence="9 10" id="KW-0807">Transducer</keyword>
<dbReference type="PROSITE" id="PS00237">
    <property type="entry name" value="G_PROTEIN_RECEP_F1_1"/>
    <property type="match status" value="1"/>
</dbReference>
<comment type="subcellular location">
    <subcellularLocation>
        <location evidence="1">Cell membrane</location>
        <topology evidence="1">Multi-pass membrane protein</topology>
    </subcellularLocation>
</comment>
<keyword evidence="4 11" id="KW-1133">Transmembrane helix</keyword>
<dbReference type="PRINTS" id="PR00237">
    <property type="entry name" value="GPCRRHODOPSN"/>
</dbReference>
<evidence type="ECO:0000256" key="9">
    <source>
        <dbReference type="ARBA" id="ARBA00023224"/>
    </source>
</evidence>
<dbReference type="PANTHER" id="PTHR10489:SF946">
    <property type="entry name" value="LEUKOTRIENE B4 RECEPTOR 1-LIKE"/>
    <property type="match status" value="1"/>
</dbReference>
<comment type="caution">
    <text evidence="13">The sequence shown here is derived from an EMBL/GenBank/DDBJ whole genome shotgun (WGS) entry which is preliminary data.</text>
</comment>
<name>A0ABD0QRB5_CIRMR</name>
<evidence type="ECO:0000256" key="11">
    <source>
        <dbReference type="SAM" id="Phobius"/>
    </source>
</evidence>
<keyword evidence="3 10" id="KW-0812">Transmembrane</keyword>
<evidence type="ECO:0000313" key="13">
    <source>
        <dbReference type="EMBL" id="KAL0188275.1"/>
    </source>
</evidence>
<evidence type="ECO:0000259" key="12">
    <source>
        <dbReference type="PROSITE" id="PS50262"/>
    </source>
</evidence>
<evidence type="ECO:0000256" key="3">
    <source>
        <dbReference type="ARBA" id="ARBA00022692"/>
    </source>
</evidence>